<evidence type="ECO:0000256" key="1">
    <source>
        <dbReference type="SAM" id="MobiDB-lite"/>
    </source>
</evidence>
<protein>
    <submittedName>
        <fullName evidence="2">Uncharacterized protein</fullName>
    </submittedName>
</protein>
<dbReference type="Pfam" id="PF10778">
    <property type="entry name" value="DehI"/>
    <property type="match status" value="1"/>
</dbReference>
<accession>A0A6J4R4D0</accession>
<gene>
    <name evidence="2" type="ORF">AVDCRST_MAG14-2461</name>
</gene>
<dbReference type="Gene3D" id="1.20.1290.10">
    <property type="entry name" value="AhpD-like"/>
    <property type="match status" value="1"/>
</dbReference>
<organism evidence="2">
    <name type="scientific">uncultured Rubrobacteraceae bacterium</name>
    <dbReference type="NCBI Taxonomy" id="349277"/>
    <lineage>
        <taxon>Bacteria</taxon>
        <taxon>Bacillati</taxon>
        <taxon>Actinomycetota</taxon>
        <taxon>Rubrobacteria</taxon>
        <taxon>Rubrobacterales</taxon>
        <taxon>Rubrobacteraceae</taxon>
        <taxon>environmental samples</taxon>
    </lineage>
</organism>
<evidence type="ECO:0000313" key="2">
    <source>
        <dbReference type="EMBL" id="CAA9461066.1"/>
    </source>
</evidence>
<dbReference type="GO" id="GO:0019120">
    <property type="term" value="F:hydrolase activity, acting on acid halide bonds, in C-halide compounds"/>
    <property type="evidence" value="ECO:0007669"/>
    <property type="project" value="InterPro"/>
</dbReference>
<sequence>MEQFSRDRAGDVERGLRLIPHLGEVMPDEANEEINAIYEGVRTHLRVPFVNFIFRVLANYPPYLSFAWTKIEPHLLTLRFEEAADTLRARALVEPIPEGTDWGSLGDLGQIRGFTDTIHYVLPKLLLIVSAFDEGLGGERGGRDSQPEAGVQPGVAEGTTSLKMVTSEEATGRVGEIFQEIRERHGHPDAASYYRGIAQWPEFLDAAWERLSTLIGTASYEERKHALLEEARSIVLELPLPRRDEALERGLEEEQIEEVRAILAVFRFRVISDMFLDVSLIKAMLDGPEAARSSRFSFAHGCG</sequence>
<feature type="region of interest" description="Disordered" evidence="1">
    <location>
        <begin position="138"/>
        <end position="160"/>
    </location>
</feature>
<dbReference type="InterPro" id="IPR019714">
    <property type="entry name" value="2-haloacid_dehalogenase_DehI"/>
</dbReference>
<dbReference type="AlphaFoldDB" id="A0A6J4R4D0"/>
<dbReference type="InterPro" id="IPR029032">
    <property type="entry name" value="AhpD-like"/>
</dbReference>
<reference evidence="2" key="1">
    <citation type="submission" date="2020-02" db="EMBL/GenBank/DDBJ databases">
        <authorList>
            <person name="Meier V. D."/>
        </authorList>
    </citation>
    <scope>NUCLEOTIDE SEQUENCE</scope>
    <source>
        <strain evidence="2">AVDCRST_MAG14</strain>
    </source>
</reference>
<name>A0A6J4R4D0_9ACTN</name>
<dbReference type="EMBL" id="CADCVG010000100">
    <property type="protein sequence ID" value="CAA9461066.1"/>
    <property type="molecule type" value="Genomic_DNA"/>
</dbReference>
<proteinExistence type="predicted"/>